<evidence type="ECO:0000313" key="13">
    <source>
        <dbReference type="Proteomes" id="UP000076722"/>
    </source>
</evidence>
<feature type="repeat" description="Solcar" evidence="9">
    <location>
        <begin position="10"/>
        <end position="95"/>
    </location>
</feature>
<dbReference type="AlphaFoldDB" id="A0A164XMA8"/>
<keyword evidence="13" id="KW-1185">Reference proteome</keyword>
<dbReference type="PANTHER" id="PTHR45624">
    <property type="entry name" value="MITOCHONDRIAL BASIC AMINO ACIDS TRANSPORTER-RELATED"/>
    <property type="match status" value="1"/>
</dbReference>
<organism evidence="12 13">
    <name type="scientific">Sistotremastrum niveocremeum HHB9708</name>
    <dbReference type="NCBI Taxonomy" id="1314777"/>
    <lineage>
        <taxon>Eukaryota</taxon>
        <taxon>Fungi</taxon>
        <taxon>Dikarya</taxon>
        <taxon>Basidiomycota</taxon>
        <taxon>Agaricomycotina</taxon>
        <taxon>Agaricomycetes</taxon>
        <taxon>Sistotremastrales</taxon>
        <taxon>Sistotremastraceae</taxon>
        <taxon>Sertulicium</taxon>
        <taxon>Sertulicium niveocremeum</taxon>
    </lineage>
</organism>
<keyword evidence="3 10" id="KW-0813">Transport</keyword>
<proteinExistence type="inferred from homology"/>
<evidence type="ECO:0000313" key="12">
    <source>
        <dbReference type="EMBL" id="KZS96116.1"/>
    </source>
</evidence>
<evidence type="ECO:0000256" key="7">
    <source>
        <dbReference type="ARBA" id="ARBA00023128"/>
    </source>
</evidence>
<dbReference type="InterPro" id="IPR050567">
    <property type="entry name" value="Mitochondrial_Carrier"/>
</dbReference>
<keyword evidence="7" id="KW-0496">Mitochondrion</keyword>
<dbReference type="Proteomes" id="UP000076722">
    <property type="component" value="Unassembled WGS sequence"/>
</dbReference>
<evidence type="ECO:0000256" key="11">
    <source>
        <dbReference type="SAM" id="Phobius"/>
    </source>
</evidence>
<dbReference type="PROSITE" id="PS50920">
    <property type="entry name" value="SOLCAR"/>
    <property type="match status" value="3"/>
</dbReference>
<feature type="repeat" description="Solcar" evidence="9">
    <location>
        <begin position="113"/>
        <end position="203"/>
    </location>
</feature>
<evidence type="ECO:0000256" key="6">
    <source>
        <dbReference type="ARBA" id="ARBA00022989"/>
    </source>
</evidence>
<dbReference type="GO" id="GO:0000064">
    <property type="term" value="F:L-ornithine transmembrane transporter activity"/>
    <property type="evidence" value="ECO:0007669"/>
    <property type="project" value="TreeGrafter"/>
</dbReference>
<evidence type="ECO:0000256" key="3">
    <source>
        <dbReference type="ARBA" id="ARBA00022448"/>
    </source>
</evidence>
<dbReference type="EMBL" id="KV419400">
    <property type="protein sequence ID" value="KZS96116.1"/>
    <property type="molecule type" value="Genomic_DNA"/>
</dbReference>
<comment type="subcellular location">
    <subcellularLocation>
        <location evidence="1">Mitochondrion membrane</location>
        <topology evidence="1">Multi-pass membrane protein</topology>
    </subcellularLocation>
</comment>
<gene>
    <name evidence="12" type="ORF">SISNIDRAFT_451796</name>
</gene>
<dbReference type="InterPro" id="IPR018108">
    <property type="entry name" value="MCP_transmembrane"/>
</dbReference>
<keyword evidence="6 11" id="KW-1133">Transmembrane helix</keyword>
<evidence type="ECO:0000256" key="1">
    <source>
        <dbReference type="ARBA" id="ARBA00004225"/>
    </source>
</evidence>
<evidence type="ECO:0000256" key="5">
    <source>
        <dbReference type="ARBA" id="ARBA00022737"/>
    </source>
</evidence>
<dbReference type="Gene3D" id="1.50.40.10">
    <property type="entry name" value="Mitochondrial carrier domain"/>
    <property type="match status" value="1"/>
</dbReference>
<evidence type="ECO:0000256" key="8">
    <source>
        <dbReference type="ARBA" id="ARBA00023136"/>
    </source>
</evidence>
<reference evidence="12 13" key="1">
    <citation type="journal article" date="2016" name="Mol. Biol. Evol.">
        <title>Comparative Genomics of Early-Diverging Mushroom-Forming Fungi Provides Insights into the Origins of Lignocellulose Decay Capabilities.</title>
        <authorList>
            <person name="Nagy L.G."/>
            <person name="Riley R."/>
            <person name="Tritt A."/>
            <person name="Adam C."/>
            <person name="Daum C."/>
            <person name="Floudas D."/>
            <person name="Sun H."/>
            <person name="Yadav J.S."/>
            <person name="Pangilinan J."/>
            <person name="Larsson K.H."/>
            <person name="Matsuura K."/>
            <person name="Barry K."/>
            <person name="Labutti K."/>
            <person name="Kuo R."/>
            <person name="Ohm R.A."/>
            <person name="Bhattacharya S.S."/>
            <person name="Shirouzu T."/>
            <person name="Yoshinaga Y."/>
            <person name="Martin F.M."/>
            <person name="Grigoriev I.V."/>
            <person name="Hibbett D.S."/>
        </authorList>
    </citation>
    <scope>NUCLEOTIDE SEQUENCE [LARGE SCALE GENOMIC DNA]</scope>
    <source>
        <strain evidence="12 13">HHB9708</strain>
    </source>
</reference>
<dbReference type="OrthoDB" id="193856at2759"/>
<comment type="similarity">
    <text evidence="2 10">Belongs to the mitochondrial carrier (TC 2.A.29) family.</text>
</comment>
<dbReference type="PANTHER" id="PTHR45624:SF57">
    <property type="entry name" value="MITOCHONDRIAL SUBSTRATE CARRIER FAMILY PROTEIN L"/>
    <property type="match status" value="1"/>
</dbReference>
<evidence type="ECO:0000256" key="2">
    <source>
        <dbReference type="ARBA" id="ARBA00006375"/>
    </source>
</evidence>
<feature type="repeat" description="Solcar" evidence="9">
    <location>
        <begin position="214"/>
        <end position="300"/>
    </location>
</feature>
<dbReference type="GO" id="GO:1990575">
    <property type="term" value="P:mitochondrial L-ornithine transmembrane transport"/>
    <property type="evidence" value="ECO:0007669"/>
    <property type="project" value="TreeGrafter"/>
</dbReference>
<keyword evidence="5" id="KW-0677">Repeat</keyword>
<evidence type="ECO:0000256" key="9">
    <source>
        <dbReference type="PROSITE-ProRule" id="PRU00282"/>
    </source>
</evidence>
<keyword evidence="4 9" id="KW-0812">Transmembrane</keyword>
<dbReference type="Pfam" id="PF00153">
    <property type="entry name" value="Mito_carr"/>
    <property type="match status" value="3"/>
</dbReference>
<name>A0A164XMA8_9AGAM</name>
<dbReference type="SUPFAM" id="SSF103506">
    <property type="entry name" value="Mitochondrial carrier"/>
    <property type="match status" value="1"/>
</dbReference>
<feature type="transmembrane region" description="Helical" evidence="11">
    <location>
        <begin position="217"/>
        <end position="235"/>
    </location>
</feature>
<evidence type="ECO:0000256" key="4">
    <source>
        <dbReference type="ARBA" id="ARBA00022692"/>
    </source>
</evidence>
<dbReference type="InterPro" id="IPR023395">
    <property type="entry name" value="MCP_dom_sf"/>
</dbReference>
<dbReference type="GO" id="GO:0031966">
    <property type="term" value="C:mitochondrial membrane"/>
    <property type="evidence" value="ECO:0007669"/>
    <property type="project" value="UniProtKB-SubCell"/>
</dbReference>
<evidence type="ECO:0000256" key="10">
    <source>
        <dbReference type="RuleBase" id="RU000488"/>
    </source>
</evidence>
<keyword evidence="8 9" id="KW-0472">Membrane</keyword>
<accession>A0A164XMA8</accession>
<dbReference type="STRING" id="1314777.A0A164XMA8"/>
<sequence>MAQDAGGGNHLRLAGAVAGVGSGVTKVAVGHGFDTIKTRLQCAPPGTYKGAIDCLVKTVRNESVFALYKGASPPAVGWAAIDSVLLGSLHNYRLFLARQGMTEPTRKGDGRRLTLLGHGIAGLFAGWTSALLSNPIEILKVKLQLQMERSVEQRQFKGPIDCAKQVIRVHGLRGLWQGLGGSLLFRSGFFFMFLSIEGLMRSFARLDGTRFEISPSFASFLSGGLASFTFWGFSIPADNVKNRIMGAPLQSSPMSVRSVIRHVYHTEGVTGFYRGFTPVVLRAFPVNASAYYVYESLMVLLNAEKTRA</sequence>
<protein>
    <submittedName>
        <fullName evidence="12">Mitochondrial carrier</fullName>
    </submittedName>
</protein>
<feature type="transmembrane region" description="Helical" evidence="11">
    <location>
        <begin position="175"/>
        <end position="196"/>
    </location>
</feature>